<proteinExistence type="inferred from homology"/>
<name>A0A938YHQ2_9ACTN</name>
<accession>A0A938YHQ2</accession>
<keyword evidence="2" id="KW-0560">Oxidoreductase</keyword>
<dbReference type="GO" id="GO:0016491">
    <property type="term" value="F:oxidoreductase activity"/>
    <property type="evidence" value="ECO:0007669"/>
    <property type="project" value="UniProtKB-KW"/>
</dbReference>
<keyword evidence="4" id="KW-1185">Reference proteome</keyword>
<dbReference type="PANTHER" id="PTHR24321">
    <property type="entry name" value="DEHYDROGENASES, SHORT CHAIN"/>
    <property type="match status" value="1"/>
</dbReference>
<dbReference type="PRINTS" id="PR00081">
    <property type="entry name" value="GDHRDH"/>
</dbReference>
<evidence type="ECO:0000256" key="1">
    <source>
        <dbReference type="ARBA" id="ARBA00006484"/>
    </source>
</evidence>
<dbReference type="NCBIfam" id="NF005559">
    <property type="entry name" value="PRK07231.1"/>
    <property type="match status" value="1"/>
</dbReference>
<sequence length="270" mass="28174">MALNLQNRLQDRIAIVTGAGSGIGEASARRLAAEGAKLLLLDLREDAVKGVAESIKETGAEVDYQQADAGTPEAIEAAVQNVLDKHGRLDILHNNHVWFESGRMGDVTLEGVRRSLDISLVAYWYAVKLALVPMVAQGKGAIVSTSSVSGLAGDYGLGVYNMLKAGILGMTKAAGIEYARKGVRVNAVCPGPIGTPPIESALKDGAPEIYDSIKNAIPMGRYGKPEEIAATVAFLASDDAGFMTGTYVTVDGGLHAHSGMPPISGLGPDF</sequence>
<evidence type="ECO:0000313" key="4">
    <source>
        <dbReference type="Proteomes" id="UP000663792"/>
    </source>
</evidence>
<dbReference type="InterPro" id="IPR036291">
    <property type="entry name" value="NAD(P)-bd_dom_sf"/>
</dbReference>
<comment type="similarity">
    <text evidence="1">Belongs to the short-chain dehydrogenases/reductases (SDR) family.</text>
</comment>
<dbReference type="Proteomes" id="UP000663792">
    <property type="component" value="Unassembled WGS sequence"/>
</dbReference>
<gene>
    <name evidence="3" type="ORF">JL106_13750</name>
</gene>
<dbReference type="RefSeq" id="WP_205261306.1">
    <property type="nucleotide sequence ID" value="NZ_JAERWK010000017.1"/>
</dbReference>
<dbReference type="AlphaFoldDB" id="A0A938YHQ2"/>
<dbReference type="CDD" id="cd05233">
    <property type="entry name" value="SDR_c"/>
    <property type="match status" value="1"/>
</dbReference>
<dbReference type="EMBL" id="JAERWK010000017">
    <property type="protein sequence ID" value="MBM9468344.1"/>
    <property type="molecule type" value="Genomic_DNA"/>
</dbReference>
<organism evidence="3 4">
    <name type="scientific">Nakamurella leprariae</name>
    <dbReference type="NCBI Taxonomy" id="2803911"/>
    <lineage>
        <taxon>Bacteria</taxon>
        <taxon>Bacillati</taxon>
        <taxon>Actinomycetota</taxon>
        <taxon>Actinomycetes</taxon>
        <taxon>Nakamurellales</taxon>
        <taxon>Nakamurellaceae</taxon>
        <taxon>Nakamurella</taxon>
    </lineage>
</organism>
<dbReference type="PANTHER" id="PTHR24321:SF8">
    <property type="entry name" value="ESTRADIOL 17-BETA-DEHYDROGENASE 8-RELATED"/>
    <property type="match status" value="1"/>
</dbReference>
<dbReference type="Pfam" id="PF13561">
    <property type="entry name" value="adh_short_C2"/>
    <property type="match status" value="1"/>
</dbReference>
<dbReference type="FunFam" id="3.40.50.720:FF:000084">
    <property type="entry name" value="Short-chain dehydrogenase reductase"/>
    <property type="match status" value="1"/>
</dbReference>
<protein>
    <submittedName>
        <fullName evidence="3">SDR family oxidoreductase</fullName>
    </submittedName>
</protein>
<comment type="caution">
    <text evidence="3">The sequence shown here is derived from an EMBL/GenBank/DDBJ whole genome shotgun (WGS) entry which is preliminary data.</text>
</comment>
<evidence type="ECO:0000256" key="2">
    <source>
        <dbReference type="ARBA" id="ARBA00023002"/>
    </source>
</evidence>
<dbReference type="InterPro" id="IPR002347">
    <property type="entry name" value="SDR_fam"/>
</dbReference>
<reference evidence="3" key="1">
    <citation type="submission" date="2021-01" db="EMBL/GenBank/DDBJ databases">
        <title>YIM 132084 draft genome.</title>
        <authorList>
            <person name="An D."/>
        </authorList>
    </citation>
    <scope>NUCLEOTIDE SEQUENCE</scope>
    <source>
        <strain evidence="3">YIM 132084</strain>
    </source>
</reference>
<dbReference type="Gene3D" id="3.40.50.720">
    <property type="entry name" value="NAD(P)-binding Rossmann-like Domain"/>
    <property type="match status" value="1"/>
</dbReference>
<dbReference type="SUPFAM" id="SSF51735">
    <property type="entry name" value="NAD(P)-binding Rossmann-fold domains"/>
    <property type="match status" value="1"/>
</dbReference>
<evidence type="ECO:0000313" key="3">
    <source>
        <dbReference type="EMBL" id="MBM9468344.1"/>
    </source>
</evidence>